<dbReference type="Pfam" id="PF24883">
    <property type="entry name" value="NPHP3_N"/>
    <property type="match status" value="1"/>
</dbReference>
<dbReference type="PROSITE" id="PS50297">
    <property type="entry name" value="ANK_REP_REGION"/>
    <property type="match status" value="8"/>
</dbReference>
<feature type="repeat" description="ANK" evidence="3">
    <location>
        <begin position="811"/>
        <end position="833"/>
    </location>
</feature>
<protein>
    <recommendedName>
        <fullName evidence="8">NACHT domain-containing protein</fullName>
    </recommendedName>
</protein>
<gene>
    <name evidence="6" type="ORF">LMH87_007645</name>
</gene>
<sequence>MSAATYAKDLITEILPNQLEREVGIGKLLDKIALQQEDHIESRVVKDKDNEILNWLTPMPIDHGLQYSDLLKVREPGTGQWLLDSAQYQTWMDMQKQTLFCPGNPGVGKTILTSIVVEDLFSRFGNVQKVGIAYLYCSFQRQSEQKTDNLLASLLRQLAQALPSLPGSVKSLYKSHNNKRTRPSFHEISNTLQTVATMYSRVFIVVDALDECQESDGGRTKLLSEISSLQAKCGVNVFATSRLIPDIIQQMSEKFDGTKTLNIGASDEDVGRYLDGVMSELPKFVGREPDLQREIKTKIMKAIGGTFLLAKLHIDTLKGKRTPMAIRKALTELAELATGSDAYDRVYNNAMKRIEGQLKGQTKLAMQVLSWIVNAKRPLTTSELQHALAVEIDETKLDKDNFPDIEDMVSVCAGLVTADEESGIIRLVHYTTQEYFERTQKSWFPNAQDHITKVCITYLSFRVFESGFCQTDTEFEERLQVNQLYDYAAHNWGHHARQASTLGQEVLDFLRGEANVEASSQAMMAPEYRYRGYSQHFPRHMTGVHLAAYFGLKEVAQALLWLRHGTDMTDSYGRTPLSYGAENGYEAVVKSLIATEGVEPDLKDNDGRSPLSWAAERGHNVAVELLLVSDNVKPDSKDDHGRTPLSRAAQEGHEAVVKLLLQNKARPDSKDKFSQTPLWWAARYGHGGVVKLLLAEDAVNPDIKDIHYNGTPLWWAAQEGHVAVVKLLLDTDRVDLDSKNTYGQTPLSRAAQMGREAVVELLLARAGVNWNSKDTLPGRTALSYAAGNGHKAAIKLLLEKEVEPDSKDLQHERTPLSWAAENGHTEVVDLLLSGDGVNSVSRDRYSRTPLSRAAENGHEGVVKLLLAENIVDSGSKDTLFGRTPLSWAAENGHEEVVKLLLATGVFDPDLRDKHGQTPLSLAAENGHETVVKLLLEMEVELDSKDAEHNQTPLLWTAMNGHEAVVRLLLEKDAEPDSKNKNGRTPLSWAAGNGHEAIVRLLLGTGIANAGSKDTWSRTPLSYAAGNGHETIIRLLLNKDQVDADSKDTGSRTPLSYAAGNGHETIVRLLLDTDQVDADSKDNGSRTPLSYAAGNGRKDIVKLLLDTGKTDADSKASGDYGAGRTPLSWAAENGYESVVILLLDWPGVDPGSKDMHGHTPFWWAAENGHERVIKLLYARDGTAIPSETGYVQRAVSKHVGTRERSATPRAHDETSATYVAPPKKIFGGRGKGFADLHSHLTSAYLAEEGPSLFDRHRMELSVEWEVQQAMPLYKKGTGFSSILVISGDEIDAQAATCESYLKEHFRTGLTVLHAVQAAWDSRTSYESDPAGGDLRHLSLSWQRAGEKRSCWHGLFKKAIIVLNGPISDRNQFGQLEENQTGLSVPKGLDIPFDIMVDLAAVDYPVEYARGIALRGFNTLLVVTAKWVTASGTAIQWHFVDSSGGISLSEYADNERYHIWKVGEEPPPQLETIREAIRTFIGWGDTYQIQLSAVNHSNVAVTGLDKASRKLVLKTIGFNTALGRSPVTAGVTATFEVQEGTVMHSRETEFHEMIARSNTTPVLLYAPDEERGWLVPQLSVLESMALINIGRYGSSDRLPPASLDLKDTRTRLLEHLRDPTLRRLLDDGDGDRAERNTFRLRELLYDLAQGLEWAEGQARHQHRWSPARLLGEDTIYGLEFYKLTMRDKEHHVKQCPVRRPHGGWVQLLNNGAIKGVLFCKGLGEVIVRDSTCPFCRNVPREHNYLAAVISCLEYLTQHDRLPSGFGWNFQSTAFAQCSNCSSFEHRIQNMNNASSPTTNPSTDHSNGVVVFGRPITNSRIQSTDGTISYAGHRAERW</sequence>
<feature type="domain" description="GPI inositol-deacylase winged helix" evidence="4">
    <location>
        <begin position="361"/>
        <end position="437"/>
    </location>
</feature>
<evidence type="ECO:0000259" key="4">
    <source>
        <dbReference type="Pfam" id="PF22939"/>
    </source>
</evidence>
<name>A0A9W8QMJ8_AKAMU</name>
<dbReference type="SUPFAM" id="SSF52540">
    <property type="entry name" value="P-loop containing nucleoside triphosphate hydrolases"/>
    <property type="match status" value="1"/>
</dbReference>
<dbReference type="PANTHER" id="PTHR24166">
    <property type="entry name" value="ROLLING PEBBLES, ISOFORM B"/>
    <property type="match status" value="1"/>
</dbReference>
<dbReference type="Pfam" id="PF22939">
    <property type="entry name" value="WHD_GPIID"/>
    <property type="match status" value="1"/>
</dbReference>
<evidence type="ECO:0000256" key="2">
    <source>
        <dbReference type="ARBA" id="ARBA00023043"/>
    </source>
</evidence>
<keyword evidence="1" id="KW-0677">Repeat</keyword>
<dbReference type="PRINTS" id="PR01415">
    <property type="entry name" value="ANKYRIN"/>
</dbReference>
<feature type="repeat" description="ANK" evidence="3">
    <location>
        <begin position="914"/>
        <end position="946"/>
    </location>
</feature>
<evidence type="ECO:0000259" key="5">
    <source>
        <dbReference type="Pfam" id="PF24883"/>
    </source>
</evidence>
<evidence type="ECO:0000313" key="6">
    <source>
        <dbReference type="EMBL" id="KAJ4161615.1"/>
    </source>
</evidence>
<evidence type="ECO:0000256" key="3">
    <source>
        <dbReference type="PROSITE-ProRule" id="PRU00023"/>
    </source>
</evidence>
<feature type="repeat" description="ANK" evidence="3">
    <location>
        <begin position="640"/>
        <end position="672"/>
    </location>
</feature>
<feature type="repeat" description="ANK" evidence="3">
    <location>
        <begin position="777"/>
        <end position="809"/>
    </location>
</feature>
<evidence type="ECO:0000256" key="1">
    <source>
        <dbReference type="ARBA" id="ARBA00022737"/>
    </source>
</evidence>
<comment type="caution">
    <text evidence="6">The sequence shown here is derived from an EMBL/GenBank/DDBJ whole genome shotgun (WGS) entry which is preliminary data.</text>
</comment>
<feature type="repeat" description="ANK" evidence="3">
    <location>
        <begin position="606"/>
        <end position="639"/>
    </location>
</feature>
<dbReference type="RefSeq" id="XP_056057999.1">
    <property type="nucleotide sequence ID" value="XM_056199562.1"/>
</dbReference>
<keyword evidence="7" id="KW-1185">Reference proteome</keyword>
<dbReference type="SMART" id="SM00248">
    <property type="entry name" value="ANK"/>
    <property type="match status" value="19"/>
</dbReference>
<evidence type="ECO:0008006" key="8">
    <source>
        <dbReference type="Google" id="ProtNLM"/>
    </source>
</evidence>
<dbReference type="SUPFAM" id="SSF48403">
    <property type="entry name" value="Ankyrin repeat"/>
    <property type="match status" value="2"/>
</dbReference>
<dbReference type="EMBL" id="JAJHUN010000002">
    <property type="protein sequence ID" value="KAJ4161615.1"/>
    <property type="molecule type" value="Genomic_DNA"/>
</dbReference>
<dbReference type="GeneID" id="80894804"/>
<feature type="repeat" description="ANK" evidence="3">
    <location>
        <begin position="948"/>
        <end position="980"/>
    </location>
</feature>
<dbReference type="Gene3D" id="1.25.40.20">
    <property type="entry name" value="Ankyrin repeat-containing domain"/>
    <property type="match status" value="4"/>
</dbReference>
<dbReference type="Proteomes" id="UP001144673">
    <property type="component" value="Unassembled WGS sequence"/>
</dbReference>
<dbReference type="InterPro" id="IPR027417">
    <property type="entry name" value="P-loop_NTPase"/>
</dbReference>
<dbReference type="PROSITE" id="PS50088">
    <property type="entry name" value="ANK_REPEAT"/>
    <property type="match status" value="10"/>
</dbReference>
<evidence type="ECO:0000313" key="7">
    <source>
        <dbReference type="Proteomes" id="UP001144673"/>
    </source>
</evidence>
<feature type="repeat" description="ANK" evidence="3">
    <location>
        <begin position="742"/>
        <end position="775"/>
    </location>
</feature>
<dbReference type="Gene3D" id="3.40.50.300">
    <property type="entry name" value="P-loop containing nucleotide triphosphate hydrolases"/>
    <property type="match status" value="1"/>
</dbReference>
<accession>A0A9W8QMJ8</accession>
<feature type="repeat" description="ANK" evidence="3">
    <location>
        <begin position="1083"/>
        <end position="1107"/>
    </location>
</feature>
<organism evidence="6 7">
    <name type="scientific">Akanthomyces muscarius</name>
    <name type="common">Entomopathogenic fungus</name>
    <name type="synonym">Lecanicillium muscarium</name>
    <dbReference type="NCBI Taxonomy" id="2231603"/>
    <lineage>
        <taxon>Eukaryota</taxon>
        <taxon>Fungi</taxon>
        <taxon>Dikarya</taxon>
        <taxon>Ascomycota</taxon>
        <taxon>Pezizomycotina</taxon>
        <taxon>Sordariomycetes</taxon>
        <taxon>Hypocreomycetidae</taxon>
        <taxon>Hypocreales</taxon>
        <taxon>Cordycipitaceae</taxon>
        <taxon>Akanthomyces</taxon>
    </lineage>
</organism>
<dbReference type="InterPro" id="IPR002110">
    <property type="entry name" value="Ankyrin_rpt"/>
</dbReference>
<proteinExistence type="predicted"/>
<dbReference type="InterPro" id="IPR050889">
    <property type="entry name" value="Dendritic_Spine_Reg/Scaffold"/>
</dbReference>
<feature type="repeat" description="ANK" evidence="3">
    <location>
        <begin position="981"/>
        <end position="1005"/>
    </location>
</feature>
<feature type="domain" description="Nephrocystin 3-like N-terminal" evidence="5">
    <location>
        <begin position="77"/>
        <end position="242"/>
    </location>
</feature>
<dbReference type="InterPro" id="IPR056884">
    <property type="entry name" value="NPHP3-like_N"/>
</dbReference>
<dbReference type="InterPro" id="IPR054471">
    <property type="entry name" value="GPIID_WHD"/>
</dbReference>
<feature type="repeat" description="ANK" evidence="3">
    <location>
        <begin position="880"/>
        <end position="905"/>
    </location>
</feature>
<dbReference type="Pfam" id="PF00023">
    <property type="entry name" value="Ank"/>
    <property type="match status" value="4"/>
</dbReference>
<dbReference type="InterPro" id="IPR036770">
    <property type="entry name" value="Ankyrin_rpt-contain_sf"/>
</dbReference>
<dbReference type="KEGG" id="amus:LMH87_007645"/>
<dbReference type="PANTHER" id="PTHR24166:SF48">
    <property type="entry name" value="PROTEIN VAPYRIN"/>
    <property type="match status" value="1"/>
</dbReference>
<reference evidence="6" key="1">
    <citation type="journal article" date="2023" name="Access Microbiol">
        <title>De-novo genome assembly for Akanthomyces muscarius, a biocontrol agent of insect agricultural pests.</title>
        <authorList>
            <person name="Erdos Z."/>
            <person name="Studholme D.J."/>
            <person name="Raymond B."/>
            <person name="Sharma M."/>
        </authorList>
    </citation>
    <scope>NUCLEOTIDE SEQUENCE</scope>
    <source>
        <strain evidence="6">Ve6</strain>
    </source>
</reference>
<dbReference type="Pfam" id="PF12796">
    <property type="entry name" value="Ank_2"/>
    <property type="match status" value="5"/>
</dbReference>
<keyword evidence="2 3" id="KW-0040">ANK repeat</keyword>